<evidence type="ECO:0000256" key="1">
    <source>
        <dbReference type="ARBA" id="ARBA00004377"/>
    </source>
</evidence>
<dbReference type="Proteomes" id="UP000238949">
    <property type="component" value="Unassembled WGS sequence"/>
</dbReference>
<dbReference type="GO" id="GO:0005886">
    <property type="term" value="C:plasma membrane"/>
    <property type="evidence" value="ECO:0007669"/>
    <property type="project" value="UniProtKB-SubCell"/>
</dbReference>
<sequence length="220" mass="25422">MRAPGRHRYSFALASLAASRQRGFTLLEVMLVLLLMGLAAGYVIFNAFSTDPSEQLEREARRLQVVIDMASDYAVLNQQQLGIYIDQENRTYSFMQLSNEDEWQFMEGNTLYEPVTLTEPFFFTLNLDDLPWQTEDRLFDREMFDSSLSVNEQDIEIGEEEAPPPPPQILIMSSGEITPFSLVFHYEPEFTNDLPAYYVLNCQDMPPLELLGPLERPEWD</sequence>
<dbReference type="OrthoDB" id="5730913at2"/>
<dbReference type="PRINTS" id="PR00885">
    <property type="entry name" value="BCTERIALGSPH"/>
</dbReference>
<dbReference type="InterPro" id="IPR012902">
    <property type="entry name" value="N_methyl_site"/>
</dbReference>
<comment type="subcellular location">
    <subcellularLocation>
        <location evidence="1">Cell inner membrane</location>
        <topology evidence="1">Single-pass membrane protein</topology>
    </subcellularLocation>
</comment>
<evidence type="ECO:0000256" key="3">
    <source>
        <dbReference type="ARBA" id="ARBA00022475"/>
    </source>
</evidence>
<protein>
    <recommendedName>
        <fullName evidence="2">Type II secretion system protein H</fullName>
    </recommendedName>
    <alternativeName>
        <fullName evidence="9">General secretion pathway protein H</fullName>
    </alternativeName>
</protein>
<organism evidence="11 12">
    <name type="scientific">Alteromonas alba</name>
    <dbReference type="NCBI Taxonomy" id="2079529"/>
    <lineage>
        <taxon>Bacteria</taxon>
        <taxon>Pseudomonadati</taxon>
        <taxon>Pseudomonadota</taxon>
        <taxon>Gammaproteobacteria</taxon>
        <taxon>Alteromonadales</taxon>
        <taxon>Alteromonadaceae</taxon>
        <taxon>Alteromonas/Salinimonas group</taxon>
        <taxon>Alteromonas</taxon>
    </lineage>
</organism>
<keyword evidence="7 10" id="KW-1133">Transmembrane helix</keyword>
<dbReference type="AlphaFoldDB" id="A0A2S9VFL5"/>
<evidence type="ECO:0000256" key="2">
    <source>
        <dbReference type="ARBA" id="ARBA00021549"/>
    </source>
</evidence>
<keyword evidence="12" id="KW-1185">Reference proteome</keyword>
<keyword evidence="4" id="KW-0488">Methylation</keyword>
<name>A0A2S9VFL5_9ALTE</name>
<dbReference type="Pfam" id="PF07963">
    <property type="entry name" value="N_methyl"/>
    <property type="match status" value="1"/>
</dbReference>
<comment type="caution">
    <text evidence="11">The sequence shown here is derived from an EMBL/GenBank/DDBJ whole genome shotgun (WGS) entry which is preliminary data.</text>
</comment>
<dbReference type="NCBIfam" id="TIGR02532">
    <property type="entry name" value="IV_pilin_GFxxxE"/>
    <property type="match status" value="1"/>
</dbReference>
<evidence type="ECO:0000313" key="12">
    <source>
        <dbReference type="Proteomes" id="UP000238949"/>
    </source>
</evidence>
<dbReference type="InterPro" id="IPR049875">
    <property type="entry name" value="TypeII_GspH"/>
</dbReference>
<evidence type="ECO:0000256" key="6">
    <source>
        <dbReference type="ARBA" id="ARBA00022692"/>
    </source>
</evidence>
<evidence type="ECO:0000256" key="8">
    <source>
        <dbReference type="ARBA" id="ARBA00023136"/>
    </source>
</evidence>
<dbReference type="GO" id="GO:0015627">
    <property type="term" value="C:type II protein secretion system complex"/>
    <property type="evidence" value="ECO:0007669"/>
    <property type="project" value="InterPro"/>
</dbReference>
<evidence type="ECO:0000256" key="10">
    <source>
        <dbReference type="SAM" id="Phobius"/>
    </source>
</evidence>
<accession>A0A2S9VFL5</accession>
<dbReference type="NCBIfam" id="TIGR01708">
    <property type="entry name" value="typeII_sec_gspH"/>
    <property type="match status" value="1"/>
</dbReference>
<dbReference type="InterPro" id="IPR045584">
    <property type="entry name" value="Pilin-like"/>
</dbReference>
<keyword evidence="8 10" id="KW-0472">Membrane</keyword>
<dbReference type="InterPro" id="IPR002416">
    <property type="entry name" value="T2SS_protein-GspH"/>
</dbReference>
<reference evidence="12" key="1">
    <citation type="journal article" date="2020" name="Int. J. Syst. Evol. Microbiol.">
        <title>Alteromonas alba sp. nov., a marine bacterium isolated from the seawater of the West Pacific Ocean.</title>
        <authorList>
            <person name="Sun C."/>
            <person name="Wu Y.-H."/>
            <person name="Xamxidin M."/>
            <person name="Cheng H."/>
            <person name="Xu X.-W."/>
        </authorList>
    </citation>
    <scope>NUCLEOTIDE SEQUENCE [LARGE SCALE GENOMIC DNA]</scope>
    <source>
        <strain evidence="12">190</strain>
    </source>
</reference>
<feature type="transmembrane region" description="Helical" evidence="10">
    <location>
        <begin position="24"/>
        <end position="45"/>
    </location>
</feature>
<dbReference type="RefSeq" id="WP_105933057.1">
    <property type="nucleotide sequence ID" value="NZ_PVNP01000013.1"/>
</dbReference>
<evidence type="ECO:0000256" key="7">
    <source>
        <dbReference type="ARBA" id="ARBA00022989"/>
    </source>
</evidence>
<proteinExistence type="predicted"/>
<evidence type="ECO:0000256" key="4">
    <source>
        <dbReference type="ARBA" id="ARBA00022481"/>
    </source>
</evidence>
<gene>
    <name evidence="11" type="primary">gspH</name>
    <name evidence="11" type="ORF">C6Y40_01820</name>
</gene>
<evidence type="ECO:0000256" key="9">
    <source>
        <dbReference type="ARBA" id="ARBA00030775"/>
    </source>
</evidence>
<keyword evidence="3" id="KW-1003">Cell membrane</keyword>
<dbReference type="GO" id="GO:0015628">
    <property type="term" value="P:protein secretion by the type II secretion system"/>
    <property type="evidence" value="ECO:0007669"/>
    <property type="project" value="InterPro"/>
</dbReference>
<keyword evidence="6 10" id="KW-0812">Transmembrane</keyword>
<evidence type="ECO:0000256" key="5">
    <source>
        <dbReference type="ARBA" id="ARBA00022519"/>
    </source>
</evidence>
<dbReference type="SUPFAM" id="SSF54523">
    <property type="entry name" value="Pili subunits"/>
    <property type="match status" value="1"/>
</dbReference>
<dbReference type="Gene3D" id="3.55.40.10">
    <property type="entry name" value="minor pseudopilin epsh domain"/>
    <property type="match status" value="1"/>
</dbReference>
<dbReference type="EMBL" id="PVNP01000013">
    <property type="protein sequence ID" value="PRO75250.1"/>
    <property type="molecule type" value="Genomic_DNA"/>
</dbReference>
<keyword evidence="5" id="KW-0997">Cell inner membrane</keyword>
<evidence type="ECO:0000313" key="11">
    <source>
        <dbReference type="EMBL" id="PRO75250.1"/>
    </source>
</evidence>